<dbReference type="Gene3D" id="1.10.10.60">
    <property type="entry name" value="Homeodomain-like"/>
    <property type="match status" value="1"/>
</dbReference>
<dbReference type="InterPro" id="IPR003313">
    <property type="entry name" value="AraC-bd"/>
</dbReference>
<feature type="domain" description="HTH araC/xylS-type" evidence="5">
    <location>
        <begin position="193"/>
        <end position="291"/>
    </location>
</feature>
<keyword evidence="1" id="KW-0805">Transcription regulation</keyword>
<name>A0ABT5KWS0_9BURK</name>
<dbReference type="SUPFAM" id="SSF51182">
    <property type="entry name" value="RmlC-like cupins"/>
    <property type="match status" value="1"/>
</dbReference>
<evidence type="ECO:0000313" key="7">
    <source>
        <dbReference type="Proteomes" id="UP001219862"/>
    </source>
</evidence>
<dbReference type="RefSeq" id="WP_273598383.1">
    <property type="nucleotide sequence ID" value="NZ_JAQQXS010000023.1"/>
</dbReference>
<dbReference type="InterPro" id="IPR011051">
    <property type="entry name" value="RmlC_Cupin_sf"/>
</dbReference>
<gene>
    <name evidence="6" type="ORF">PRZ01_18820</name>
</gene>
<keyword evidence="2" id="KW-0238">DNA-binding</keyword>
<dbReference type="EMBL" id="JAQQXS010000023">
    <property type="protein sequence ID" value="MDC8787246.1"/>
    <property type="molecule type" value="Genomic_DNA"/>
</dbReference>
<dbReference type="PANTHER" id="PTHR43280:SF32">
    <property type="entry name" value="TRANSCRIPTIONAL REGULATORY PROTEIN"/>
    <property type="match status" value="1"/>
</dbReference>
<dbReference type="Pfam" id="PF02311">
    <property type="entry name" value="AraC_binding"/>
    <property type="match status" value="1"/>
</dbReference>
<dbReference type="InterPro" id="IPR047264">
    <property type="entry name" value="Cupin_HpaA-like_N"/>
</dbReference>
<proteinExistence type="predicted"/>
<keyword evidence="3" id="KW-0010">Activator</keyword>
<dbReference type="Gene3D" id="2.60.120.10">
    <property type="entry name" value="Jelly Rolls"/>
    <property type="match status" value="1"/>
</dbReference>
<dbReference type="InterPro" id="IPR018060">
    <property type="entry name" value="HTH_AraC"/>
</dbReference>
<evidence type="ECO:0000256" key="4">
    <source>
        <dbReference type="ARBA" id="ARBA00023163"/>
    </source>
</evidence>
<evidence type="ECO:0000256" key="2">
    <source>
        <dbReference type="ARBA" id="ARBA00023125"/>
    </source>
</evidence>
<dbReference type="InterPro" id="IPR009057">
    <property type="entry name" value="Homeodomain-like_sf"/>
</dbReference>
<dbReference type="PROSITE" id="PS01124">
    <property type="entry name" value="HTH_ARAC_FAMILY_2"/>
    <property type="match status" value="1"/>
</dbReference>
<comment type="caution">
    <text evidence="6">The sequence shown here is derived from an EMBL/GenBank/DDBJ whole genome shotgun (WGS) entry which is preliminary data.</text>
</comment>
<dbReference type="SMART" id="SM00342">
    <property type="entry name" value="HTH_ARAC"/>
    <property type="match status" value="1"/>
</dbReference>
<dbReference type="PANTHER" id="PTHR43280">
    <property type="entry name" value="ARAC-FAMILY TRANSCRIPTIONAL REGULATOR"/>
    <property type="match status" value="1"/>
</dbReference>
<dbReference type="Proteomes" id="UP001219862">
    <property type="component" value="Unassembled WGS sequence"/>
</dbReference>
<evidence type="ECO:0000259" key="5">
    <source>
        <dbReference type="PROSITE" id="PS01124"/>
    </source>
</evidence>
<dbReference type="SUPFAM" id="SSF46689">
    <property type="entry name" value="Homeodomain-like"/>
    <property type="match status" value="1"/>
</dbReference>
<dbReference type="CDD" id="cd06999">
    <property type="entry name" value="cupin_HpaA-like_N"/>
    <property type="match status" value="1"/>
</dbReference>
<evidence type="ECO:0000256" key="1">
    <source>
        <dbReference type="ARBA" id="ARBA00023015"/>
    </source>
</evidence>
<dbReference type="InterPro" id="IPR014710">
    <property type="entry name" value="RmlC-like_jellyroll"/>
</dbReference>
<sequence>MKSPLPVFSIYGERVRDQTQAQVLDWLHCESIAERAHLHDWEISPHQHDLLLQIFWIARGRCTVSLDMAVHTVQGPCLLLIPPRCMHGFHFHPHISGTVITVLAQHARQLLATQPALNARLAQAAALPVDRPTARIIAAAMAVLQQEFANVQAWRAIALDSALTQLLVKLGRSLPSDPQEAPRRGDSAHRHLQRYIALIEDAYRQQPSLAELARQLGVTGTQLNRICQAALQCTALDVMHARTLLEAQRELTYTSMSIKQIALGLGFSDSAYFTRFFQRKAGATPSAWRSEKAAQR</sequence>
<evidence type="ECO:0000256" key="3">
    <source>
        <dbReference type="ARBA" id="ARBA00023159"/>
    </source>
</evidence>
<accession>A0ABT5KWS0</accession>
<dbReference type="Pfam" id="PF12833">
    <property type="entry name" value="HTH_18"/>
    <property type="match status" value="1"/>
</dbReference>
<protein>
    <submittedName>
        <fullName evidence="6">Helix-turn-helix domain-containing protein</fullName>
    </submittedName>
</protein>
<reference evidence="6 7" key="1">
    <citation type="submission" date="2022-10" db="EMBL/GenBank/DDBJ databases">
        <title>paucibacter sp. hw8 Genome sequencing.</title>
        <authorList>
            <person name="Park S."/>
        </authorList>
    </citation>
    <scope>NUCLEOTIDE SEQUENCE [LARGE SCALE GENOMIC DNA]</scope>
    <source>
        <strain evidence="7">hw8</strain>
    </source>
</reference>
<dbReference type="InterPro" id="IPR020449">
    <property type="entry name" value="Tscrpt_reg_AraC-type_HTH"/>
</dbReference>
<dbReference type="PRINTS" id="PR00032">
    <property type="entry name" value="HTHARAC"/>
</dbReference>
<evidence type="ECO:0000313" key="6">
    <source>
        <dbReference type="EMBL" id="MDC8787246.1"/>
    </source>
</evidence>
<keyword evidence="7" id="KW-1185">Reference proteome</keyword>
<organism evidence="6 7">
    <name type="scientific">Roseateles koreensis</name>
    <dbReference type="NCBI Taxonomy" id="2987526"/>
    <lineage>
        <taxon>Bacteria</taxon>
        <taxon>Pseudomonadati</taxon>
        <taxon>Pseudomonadota</taxon>
        <taxon>Betaproteobacteria</taxon>
        <taxon>Burkholderiales</taxon>
        <taxon>Sphaerotilaceae</taxon>
        <taxon>Roseateles</taxon>
    </lineage>
</organism>
<keyword evidence="4" id="KW-0804">Transcription</keyword>